<evidence type="ECO:0000256" key="6">
    <source>
        <dbReference type="ARBA" id="ARBA00022932"/>
    </source>
</evidence>
<dbReference type="Gene3D" id="1.10.8.60">
    <property type="match status" value="1"/>
</dbReference>
<feature type="compositionally biased region" description="Low complexity" evidence="9">
    <location>
        <begin position="415"/>
        <end position="431"/>
    </location>
</feature>
<feature type="region of interest" description="Disordered" evidence="9">
    <location>
        <begin position="371"/>
        <end position="457"/>
    </location>
</feature>
<organism evidence="11 12">
    <name type="scientific">Candidatus Neptunichlamydia vexilliferae</name>
    <dbReference type="NCBI Taxonomy" id="1651774"/>
    <lineage>
        <taxon>Bacteria</taxon>
        <taxon>Pseudomonadati</taxon>
        <taxon>Chlamydiota</taxon>
        <taxon>Chlamydiia</taxon>
        <taxon>Parachlamydiales</taxon>
        <taxon>Simkaniaceae</taxon>
        <taxon>Candidatus Neptunichlamydia</taxon>
    </lineage>
</organism>
<dbReference type="PANTHER" id="PTHR11669">
    <property type="entry name" value="REPLICATION FACTOR C / DNA POLYMERASE III GAMMA-TAU SUBUNIT"/>
    <property type="match status" value="1"/>
</dbReference>
<feature type="domain" description="AAA+ ATPase" evidence="10">
    <location>
        <begin position="38"/>
        <end position="181"/>
    </location>
</feature>
<evidence type="ECO:0000256" key="5">
    <source>
        <dbReference type="ARBA" id="ARBA00022840"/>
    </source>
</evidence>
<feature type="compositionally biased region" description="Pro residues" evidence="9">
    <location>
        <begin position="375"/>
        <end position="392"/>
    </location>
</feature>
<dbReference type="RefSeq" id="WP_194848076.1">
    <property type="nucleotide sequence ID" value="NZ_JAAEJV010000039.1"/>
</dbReference>
<reference evidence="11 12" key="1">
    <citation type="submission" date="2020-01" db="EMBL/GenBank/DDBJ databases">
        <title>Draft genome sequence of Cand. Neptunochlamydia vexilliferae K9.</title>
        <authorList>
            <person name="Schulz F."/>
            <person name="Koestlbacher S."/>
            <person name="Wascher F."/>
            <person name="Pizzetti I."/>
            <person name="Horn M."/>
        </authorList>
    </citation>
    <scope>NUCLEOTIDE SEQUENCE [LARGE SCALE GENOMIC DNA]</scope>
    <source>
        <strain evidence="11 12">K9</strain>
    </source>
</reference>
<gene>
    <name evidence="8" type="primary">dnaX</name>
    <name evidence="11" type="ORF">NEPTK9_001281</name>
</gene>
<keyword evidence="12" id="KW-1185">Reference proteome</keyword>
<accession>A0ABS0B056</accession>
<evidence type="ECO:0000256" key="2">
    <source>
        <dbReference type="ARBA" id="ARBA00022723"/>
    </source>
</evidence>
<evidence type="ECO:0000256" key="7">
    <source>
        <dbReference type="ARBA" id="ARBA00049244"/>
    </source>
</evidence>
<dbReference type="Proteomes" id="UP001194714">
    <property type="component" value="Unassembled WGS sequence"/>
</dbReference>
<dbReference type="InterPro" id="IPR027417">
    <property type="entry name" value="P-loop_NTPase"/>
</dbReference>
<comment type="caution">
    <text evidence="11">The sequence shown here is derived from an EMBL/GenBank/DDBJ whole genome shotgun (WGS) entry which is preliminary data.</text>
</comment>
<evidence type="ECO:0000259" key="10">
    <source>
        <dbReference type="SMART" id="SM00382"/>
    </source>
</evidence>
<keyword evidence="8" id="KW-0235">DNA replication</keyword>
<evidence type="ECO:0000256" key="9">
    <source>
        <dbReference type="SAM" id="MobiDB-lite"/>
    </source>
</evidence>
<keyword evidence="8 11" id="KW-0548">Nucleotidyltransferase</keyword>
<dbReference type="EMBL" id="JAAEJV010000039">
    <property type="protein sequence ID" value="MBF5059764.1"/>
    <property type="molecule type" value="Genomic_DNA"/>
</dbReference>
<dbReference type="InterPro" id="IPR008921">
    <property type="entry name" value="DNA_pol3_clamp-load_cplx_C"/>
</dbReference>
<keyword evidence="6 8" id="KW-0239">DNA-directed DNA polymerase</keyword>
<keyword evidence="5 8" id="KW-0067">ATP-binding</keyword>
<comment type="catalytic activity">
    <reaction evidence="7 8">
        <text>DNA(n) + a 2'-deoxyribonucleoside 5'-triphosphate = DNA(n+1) + diphosphate</text>
        <dbReference type="Rhea" id="RHEA:22508"/>
        <dbReference type="Rhea" id="RHEA-COMP:17339"/>
        <dbReference type="Rhea" id="RHEA-COMP:17340"/>
        <dbReference type="ChEBI" id="CHEBI:33019"/>
        <dbReference type="ChEBI" id="CHEBI:61560"/>
        <dbReference type="ChEBI" id="CHEBI:173112"/>
        <dbReference type="EC" id="2.7.7.7"/>
    </reaction>
</comment>
<dbReference type="GO" id="GO:0003887">
    <property type="term" value="F:DNA-directed DNA polymerase activity"/>
    <property type="evidence" value="ECO:0007669"/>
    <property type="project" value="UniProtKB-EC"/>
</dbReference>
<dbReference type="SUPFAM" id="SSF52540">
    <property type="entry name" value="P-loop containing nucleoside triphosphate hydrolases"/>
    <property type="match status" value="1"/>
</dbReference>
<evidence type="ECO:0000313" key="11">
    <source>
        <dbReference type="EMBL" id="MBF5059764.1"/>
    </source>
</evidence>
<evidence type="ECO:0000256" key="1">
    <source>
        <dbReference type="ARBA" id="ARBA00006360"/>
    </source>
</evidence>
<dbReference type="Gene3D" id="3.40.50.300">
    <property type="entry name" value="P-loop containing nucleotide triphosphate hydrolases"/>
    <property type="match status" value="1"/>
</dbReference>
<comment type="function">
    <text evidence="8">DNA polymerase III is a complex, multichain enzyme responsible for most of the replicative synthesis in bacteria. This DNA polymerase also exhibits 3' to 5' exonuclease activity.</text>
</comment>
<evidence type="ECO:0000256" key="4">
    <source>
        <dbReference type="ARBA" id="ARBA00022833"/>
    </source>
</evidence>
<evidence type="ECO:0000256" key="8">
    <source>
        <dbReference type="RuleBase" id="RU364063"/>
    </source>
</evidence>
<keyword evidence="4" id="KW-0862">Zinc</keyword>
<dbReference type="SMART" id="SM00382">
    <property type="entry name" value="AAA"/>
    <property type="match status" value="1"/>
</dbReference>
<dbReference type="CDD" id="cd18137">
    <property type="entry name" value="HLD_clamp_pol_III_gamma_tau"/>
    <property type="match status" value="1"/>
</dbReference>
<feature type="compositionally biased region" description="Pro residues" evidence="9">
    <location>
        <begin position="432"/>
        <end position="452"/>
    </location>
</feature>
<feature type="compositionally biased region" description="Low complexity" evidence="9">
    <location>
        <begin position="394"/>
        <end position="407"/>
    </location>
</feature>
<comment type="subunit">
    <text evidence="8">DNA polymerase III contains a core (composed of alpha, epsilon and theta chains) that associates with a tau subunit. This core dimerizes to form the POLIII' complex. PolIII' associates with the gamma complex (composed of gamma, delta, delta', psi and chi chains) and with the beta chain to form the complete DNA polymerase III complex.</text>
</comment>
<evidence type="ECO:0000256" key="3">
    <source>
        <dbReference type="ARBA" id="ARBA00022741"/>
    </source>
</evidence>
<dbReference type="NCBIfam" id="NF004046">
    <property type="entry name" value="PRK05563.1"/>
    <property type="match status" value="1"/>
</dbReference>
<protein>
    <recommendedName>
        <fullName evidence="8">DNA polymerase III subunit gamma/tau</fullName>
        <ecNumber evidence="8">2.7.7.7</ecNumber>
    </recommendedName>
</protein>
<dbReference type="CDD" id="cd00009">
    <property type="entry name" value="AAA"/>
    <property type="match status" value="1"/>
</dbReference>
<sequence length="479" mass="53061">MSTYQVIAKKFRPKKFSEVFAQEAIVQTLKNAIRMGRTGHAYLFCGTRGTGKTTLARLFAKAINCKNLGPDQEPCNTCPSCTEITSGHSLDVIEIDGASNRGIDDIRSLNETVSYAASSGKYKIYIIDEVHMLTKEAFNALLKTLEEPPAHVIFFFATTEPHKVLPTILSRCQRFDLRRITPEKIAQKLTTITQNLNITVEPGALQLIARHAEGSLRDAESLLDQLLCYEEPPITRDHATKALGLVQNDLFFALDHAVSKYDLAAPFSLTNTLFEAGCNLEYFLESLASHYRTIATIQMGERPPFPEYATSAKLYSKHHVLETLDYLINTLEKGKQTPFKKIHIEVAFLHIIRTSKRIPLESLVERLEKLQKGPAPEPTTPPPQDVTPPEPEPVAKAPEPTPEVVKAPEPEPEPVAKVSEPAAPVEEVPFFPETPPPPQNTPPPPAAKPAAPPATIQEKIKQEQVMRFTSVALNGSLKK</sequence>
<dbReference type="NCBIfam" id="TIGR02397">
    <property type="entry name" value="dnaX_nterm"/>
    <property type="match status" value="1"/>
</dbReference>
<dbReference type="InterPro" id="IPR045085">
    <property type="entry name" value="HLD_clamp_pol_III_gamma_tau"/>
</dbReference>
<dbReference type="SUPFAM" id="SSF48019">
    <property type="entry name" value="post-AAA+ oligomerization domain-like"/>
    <property type="match status" value="1"/>
</dbReference>
<dbReference type="Pfam" id="PF13177">
    <property type="entry name" value="DNA_pol3_delta2"/>
    <property type="match status" value="1"/>
</dbReference>
<dbReference type="EC" id="2.7.7.7" evidence="8"/>
<keyword evidence="8 11" id="KW-0808">Transferase</keyword>
<dbReference type="InterPro" id="IPR012763">
    <property type="entry name" value="DNA_pol_III_sug/sutau_N"/>
</dbReference>
<dbReference type="PANTHER" id="PTHR11669:SF0">
    <property type="entry name" value="PROTEIN STICHEL-LIKE 2"/>
    <property type="match status" value="1"/>
</dbReference>
<dbReference type="Pfam" id="PF22608">
    <property type="entry name" value="DNAX_ATPase_lid"/>
    <property type="match status" value="1"/>
</dbReference>
<keyword evidence="2" id="KW-0479">Metal-binding</keyword>
<dbReference type="InterPro" id="IPR001270">
    <property type="entry name" value="ClpA/B"/>
</dbReference>
<dbReference type="InterPro" id="IPR050238">
    <property type="entry name" value="DNA_Rep/Repair_Clamp_Loader"/>
</dbReference>
<dbReference type="PRINTS" id="PR00300">
    <property type="entry name" value="CLPPROTEASEA"/>
</dbReference>
<comment type="similarity">
    <text evidence="1 8">Belongs to the DnaX/STICHEL family.</text>
</comment>
<keyword evidence="3 8" id="KW-0547">Nucleotide-binding</keyword>
<dbReference type="InterPro" id="IPR003593">
    <property type="entry name" value="AAA+_ATPase"/>
</dbReference>
<evidence type="ECO:0000313" key="12">
    <source>
        <dbReference type="Proteomes" id="UP001194714"/>
    </source>
</evidence>
<name>A0ABS0B056_9BACT</name>
<proteinExistence type="inferred from homology"/>